<dbReference type="STRING" id="50990.A0A4R5XFR5"/>
<dbReference type="GO" id="GO:0003676">
    <property type="term" value="F:nucleic acid binding"/>
    <property type="evidence" value="ECO:0007669"/>
    <property type="project" value="InterPro"/>
</dbReference>
<feature type="region of interest" description="Disordered" evidence="2">
    <location>
        <begin position="284"/>
        <end position="357"/>
    </location>
</feature>
<organism evidence="3 4">
    <name type="scientific">Rickenella mellea</name>
    <dbReference type="NCBI Taxonomy" id="50990"/>
    <lineage>
        <taxon>Eukaryota</taxon>
        <taxon>Fungi</taxon>
        <taxon>Dikarya</taxon>
        <taxon>Basidiomycota</taxon>
        <taxon>Agaricomycotina</taxon>
        <taxon>Agaricomycetes</taxon>
        <taxon>Hymenochaetales</taxon>
        <taxon>Rickenellaceae</taxon>
        <taxon>Rickenella</taxon>
    </lineage>
</organism>
<feature type="compositionally biased region" description="Low complexity" evidence="2">
    <location>
        <begin position="74"/>
        <end position="85"/>
    </location>
</feature>
<feature type="region of interest" description="Disordered" evidence="2">
    <location>
        <begin position="17"/>
        <end position="86"/>
    </location>
</feature>
<evidence type="ECO:0000313" key="4">
    <source>
        <dbReference type="Proteomes" id="UP000294933"/>
    </source>
</evidence>
<name>A0A4R5XFR5_9AGAM</name>
<gene>
    <name evidence="3" type="ORF">BD410DRAFT_847214</name>
</gene>
<evidence type="ECO:0000313" key="3">
    <source>
        <dbReference type="EMBL" id="TDL13197.1"/>
    </source>
</evidence>
<dbReference type="SUPFAM" id="SSF57756">
    <property type="entry name" value="Retrovirus zinc finger-like domains"/>
    <property type="match status" value="1"/>
</dbReference>
<dbReference type="VEuPathDB" id="FungiDB:BD410DRAFT_847214"/>
<dbReference type="AlphaFoldDB" id="A0A4R5XFR5"/>
<evidence type="ECO:0000256" key="1">
    <source>
        <dbReference type="ARBA" id="ARBA00022664"/>
    </source>
</evidence>
<dbReference type="OrthoDB" id="3257444at2759"/>
<protein>
    <recommendedName>
        <fullName evidence="5">CCHC-type domain-containing protein</fullName>
    </recommendedName>
</protein>
<evidence type="ECO:0008006" key="5">
    <source>
        <dbReference type="Google" id="ProtNLM"/>
    </source>
</evidence>
<sequence>MAEVYAAAGHILANTHSVVTALPRPTRQQSRSRHERDHDNGSDSDSSSERHRSGQSQRIKNSRRRENPERDLAATETPATTPSPANYLHVKVATSGQPTPVKQESPDFDNLLATLTAHVTSQIDSLGRQLANSLTLKTAQPQTPHQTPSRPQSPIDHTSCLFCMDPSHMMRECPTAQEYIRAGKVIKDARNRFVMPDSTPVPRAPIGKGFQYAIDTWHANRARDAPPHMTVGSLFAYDDDPEPFEVGEFEICEDEEPYEAESIPSASTLAMMKTPKRSVRFELDAVELPRTSNGLSTKDKGKEKPPVSEPPVRSEAKTSSYSSPSSPAVPVQTTKRPLPSSNAKTPPQFKYFSSAED</sequence>
<feature type="compositionally biased region" description="Polar residues" evidence="2">
    <location>
        <begin position="331"/>
        <end position="345"/>
    </location>
</feature>
<feature type="compositionally biased region" description="Basic and acidic residues" evidence="2">
    <location>
        <begin position="297"/>
        <end position="316"/>
    </location>
</feature>
<reference evidence="3 4" key="1">
    <citation type="submission" date="2018-06" db="EMBL/GenBank/DDBJ databases">
        <title>A transcriptomic atlas of mushroom development highlights an independent origin of complex multicellularity.</title>
        <authorList>
            <consortium name="DOE Joint Genome Institute"/>
            <person name="Krizsan K."/>
            <person name="Almasi E."/>
            <person name="Merenyi Z."/>
            <person name="Sahu N."/>
            <person name="Viragh M."/>
            <person name="Koszo T."/>
            <person name="Mondo S."/>
            <person name="Kiss B."/>
            <person name="Balint B."/>
            <person name="Kues U."/>
            <person name="Barry K."/>
            <person name="Hegedus J.C."/>
            <person name="Henrissat B."/>
            <person name="Johnson J."/>
            <person name="Lipzen A."/>
            <person name="Ohm R."/>
            <person name="Nagy I."/>
            <person name="Pangilinan J."/>
            <person name="Yan J."/>
            <person name="Xiong Y."/>
            <person name="Grigoriev I.V."/>
            <person name="Hibbett D.S."/>
            <person name="Nagy L.G."/>
        </authorList>
    </citation>
    <scope>NUCLEOTIDE SEQUENCE [LARGE SCALE GENOMIC DNA]</scope>
    <source>
        <strain evidence="3 4">SZMC22713</strain>
    </source>
</reference>
<dbReference type="GO" id="GO:0006397">
    <property type="term" value="P:mRNA processing"/>
    <property type="evidence" value="ECO:0007669"/>
    <property type="project" value="UniProtKB-KW"/>
</dbReference>
<feature type="non-terminal residue" evidence="3">
    <location>
        <position position="357"/>
    </location>
</feature>
<dbReference type="Proteomes" id="UP000294933">
    <property type="component" value="Unassembled WGS sequence"/>
</dbReference>
<feature type="compositionally biased region" description="Basic and acidic residues" evidence="2">
    <location>
        <begin position="64"/>
        <end position="73"/>
    </location>
</feature>
<keyword evidence="1" id="KW-0507">mRNA processing</keyword>
<dbReference type="EMBL" id="ML170861">
    <property type="protein sequence ID" value="TDL13197.1"/>
    <property type="molecule type" value="Genomic_DNA"/>
</dbReference>
<keyword evidence="4" id="KW-1185">Reference proteome</keyword>
<proteinExistence type="predicted"/>
<dbReference type="InterPro" id="IPR036875">
    <property type="entry name" value="Znf_CCHC_sf"/>
</dbReference>
<dbReference type="GO" id="GO:0008270">
    <property type="term" value="F:zinc ion binding"/>
    <property type="evidence" value="ECO:0007669"/>
    <property type="project" value="InterPro"/>
</dbReference>
<evidence type="ECO:0000256" key="2">
    <source>
        <dbReference type="SAM" id="MobiDB-lite"/>
    </source>
</evidence>
<feature type="compositionally biased region" description="Basic and acidic residues" evidence="2">
    <location>
        <begin position="32"/>
        <end position="52"/>
    </location>
</feature>
<accession>A0A4R5XFR5</accession>